<evidence type="ECO:0000256" key="4">
    <source>
        <dbReference type="HAMAP-Rule" id="MF_00434"/>
    </source>
</evidence>
<comment type="similarity">
    <text evidence="2 4">Belongs to the pterin-4-alpha-carbinolamine dehydratase family.</text>
</comment>
<organism evidence="5 6">
    <name type="scientific">Maricaulis maris (strain MCS10)</name>
    <name type="common">Caulobacter maris</name>
    <dbReference type="NCBI Taxonomy" id="394221"/>
    <lineage>
        <taxon>Bacteria</taxon>
        <taxon>Pseudomonadati</taxon>
        <taxon>Pseudomonadota</taxon>
        <taxon>Alphaproteobacteria</taxon>
        <taxon>Maricaulales</taxon>
        <taxon>Maricaulaceae</taxon>
        <taxon>Maricaulis</taxon>
    </lineage>
</organism>
<comment type="catalytic activity">
    <reaction evidence="1 4">
        <text>(4aS,6R)-4a-hydroxy-L-erythro-5,6,7,8-tetrahydrobiopterin = (6R)-L-erythro-6,7-dihydrobiopterin + H2O</text>
        <dbReference type="Rhea" id="RHEA:11920"/>
        <dbReference type="ChEBI" id="CHEBI:15377"/>
        <dbReference type="ChEBI" id="CHEBI:15642"/>
        <dbReference type="ChEBI" id="CHEBI:43120"/>
        <dbReference type="EC" id="4.2.1.96"/>
    </reaction>
</comment>
<dbReference type="KEGG" id="mmr:Mmar10_0057"/>
<dbReference type="InterPro" id="IPR036428">
    <property type="entry name" value="PCD_sf"/>
</dbReference>
<sequence>MERIGAEAALLRLSGWQVVNDRDAIRKVFEFGDFNEAWGFMSRVAVKAEALDHHPEWFNVWNKVDVTLATHDADGVTELDVKLAGFMDMIADR</sequence>
<evidence type="ECO:0000313" key="5">
    <source>
        <dbReference type="EMBL" id="ABI64353.1"/>
    </source>
</evidence>
<dbReference type="PANTHER" id="PTHR12599">
    <property type="entry name" value="PTERIN-4-ALPHA-CARBINOLAMINE DEHYDRATASE"/>
    <property type="match status" value="1"/>
</dbReference>
<dbReference type="EC" id="4.2.1.96" evidence="4"/>
<protein>
    <recommendedName>
        <fullName evidence="4">Putative pterin-4-alpha-carbinolamine dehydratase</fullName>
        <shortName evidence="4">PHS</shortName>
        <ecNumber evidence="4">4.2.1.96</ecNumber>
    </recommendedName>
    <alternativeName>
        <fullName evidence="4">4-alpha-hydroxy-tetrahydropterin dehydratase</fullName>
    </alternativeName>
    <alternativeName>
        <fullName evidence="4">Pterin carbinolamine dehydratase</fullName>
        <shortName evidence="4">PCD</shortName>
    </alternativeName>
</protein>
<dbReference type="Pfam" id="PF01329">
    <property type="entry name" value="Pterin_4a"/>
    <property type="match status" value="1"/>
</dbReference>
<dbReference type="CDD" id="cd00914">
    <property type="entry name" value="PCD_DCoH_subfamily_b"/>
    <property type="match status" value="1"/>
</dbReference>
<dbReference type="NCBIfam" id="NF002018">
    <property type="entry name" value="PRK00823.1-3"/>
    <property type="match status" value="1"/>
</dbReference>
<dbReference type="HAMAP" id="MF_00434">
    <property type="entry name" value="Pterin_4_alpha"/>
    <property type="match status" value="1"/>
</dbReference>
<dbReference type="GO" id="GO:0006729">
    <property type="term" value="P:tetrahydrobiopterin biosynthetic process"/>
    <property type="evidence" value="ECO:0007669"/>
    <property type="project" value="InterPro"/>
</dbReference>
<proteinExistence type="inferred from homology"/>
<gene>
    <name evidence="5" type="ordered locus">Mmar10_0057</name>
</gene>
<dbReference type="SUPFAM" id="SSF55248">
    <property type="entry name" value="PCD-like"/>
    <property type="match status" value="1"/>
</dbReference>
<evidence type="ECO:0000313" key="6">
    <source>
        <dbReference type="Proteomes" id="UP000001964"/>
    </source>
</evidence>
<dbReference type="InterPro" id="IPR001533">
    <property type="entry name" value="Pterin_deHydtase"/>
</dbReference>
<evidence type="ECO:0000256" key="3">
    <source>
        <dbReference type="ARBA" id="ARBA00023239"/>
    </source>
</evidence>
<dbReference type="Gene3D" id="3.30.1360.20">
    <property type="entry name" value="Transcriptional coactivator/pterin dehydratase"/>
    <property type="match status" value="1"/>
</dbReference>
<dbReference type="HOGENOM" id="CLU_081974_3_2_5"/>
<keyword evidence="6" id="KW-1185">Reference proteome</keyword>
<dbReference type="NCBIfam" id="NF002020">
    <property type="entry name" value="PRK00823.1-5"/>
    <property type="match status" value="1"/>
</dbReference>
<dbReference type="AlphaFoldDB" id="Q0ATN4"/>
<accession>Q0ATN4</accession>
<dbReference type="Proteomes" id="UP000001964">
    <property type="component" value="Chromosome"/>
</dbReference>
<dbReference type="RefSeq" id="WP_011642000.1">
    <property type="nucleotide sequence ID" value="NC_008347.1"/>
</dbReference>
<dbReference type="PANTHER" id="PTHR12599:SF0">
    <property type="entry name" value="PTERIN-4-ALPHA-CARBINOLAMINE DEHYDRATASE"/>
    <property type="match status" value="1"/>
</dbReference>
<dbReference type="STRING" id="394221.Mmar10_0057"/>
<dbReference type="OrthoDB" id="9794987at2"/>
<evidence type="ECO:0000256" key="1">
    <source>
        <dbReference type="ARBA" id="ARBA00001554"/>
    </source>
</evidence>
<dbReference type="EMBL" id="CP000449">
    <property type="protein sequence ID" value="ABI64353.1"/>
    <property type="molecule type" value="Genomic_DNA"/>
</dbReference>
<dbReference type="GO" id="GO:0008124">
    <property type="term" value="F:4-alpha-hydroxytetrahydrobiopterin dehydratase activity"/>
    <property type="evidence" value="ECO:0007669"/>
    <property type="project" value="UniProtKB-UniRule"/>
</dbReference>
<evidence type="ECO:0000256" key="2">
    <source>
        <dbReference type="ARBA" id="ARBA00006472"/>
    </source>
</evidence>
<name>Q0ATN4_MARMM</name>
<dbReference type="eggNOG" id="COG2154">
    <property type="taxonomic scope" value="Bacteria"/>
</dbReference>
<reference evidence="5 6" key="1">
    <citation type="submission" date="2006-08" db="EMBL/GenBank/DDBJ databases">
        <title>Complete sequence of Maricaulis maris MCS10.</title>
        <authorList>
            <consortium name="US DOE Joint Genome Institute"/>
            <person name="Copeland A."/>
            <person name="Lucas S."/>
            <person name="Lapidus A."/>
            <person name="Barry K."/>
            <person name="Detter J.C."/>
            <person name="Glavina del Rio T."/>
            <person name="Hammon N."/>
            <person name="Israni S."/>
            <person name="Dalin E."/>
            <person name="Tice H."/>
            <person name="Pitluck S."/>
            <person name="Saunders E."/>
            <person name="Brettin T."/>
            <person name="Bruce D."/>
            <person name="Han C."/>
            <person name="Tapia R."/>
            <person name="Gilna P."/>
            <person name="Schmutz J."/>
            <person name="Larimer F."/>
            <person name="Land M."/>
            <person name="Hauser L."/>
            <person name="Kyrpides N."/>
            <person name="Mikhailova N."/>
            <person name="Viollier P."/>
            <person name="Stephens C."/>
            <person name="Richardson P."/>
        </authorList>
    </citation>
    <scope>NUCLEOTIDE SEQUENCE [LARGE SCALE GENOMIC DNA]</scope>
    <source>
        <strain evidence="5 6">MCS10</strain>
    </source>
</reference>
<keyword evidence="3 4" id="KW-0456">Lyase</keyword>